<comment type="caution">
    <text evidence="2">The sequence shown here is derived from an EMBL/GenBank/DDBJ whole genome shotgun (WGS) entry which is preliminary data.</text>
</comment>
<protein>
    <submittedName>
        <fullName evidence="2">Uncharacterized protein</fullName>
    </submittedName>
</protein>
<accession>A0A836ID04</accession>
<proteinExistence type="predicted"/>
<dbReference type="Proteomes" id="UP000674318">
    <property type="component" value="Unassembled WGS sequence"/>
</dbReference>
<reference evidence="2 3" key="1">
    <citation type="submission" date="2021-02" db="EMBL/GenBank/DDBJ databases">
        <title>Porcisia hertigi Genome sequencing and assembly.</title>
        <authorList>
            <person name="Almutairi H."/>
            <person name="Gatherer D."/>
        </authorList>
    </citation>
    <scope>NUCLEOTIDE SEQUENCE [LARGE SCALE GENOMIC DNA]</scope>
    <source>
        <strain evidence="2 3">C119</strain>
    </source>
</reference>
<dbReference type="KEGG" id="phet:94293508"/>
<dbReference type="OrthoDB" id="264162at2759"/>
<dbReference type="AlphaFoldDB" id="A0A836ID04"/>
<evidence type="ECO:0000313" key="3">
    <source>
        <dbReference type="Proteomes" id="UP000674318"/>
    </source>
</evidence>
<keyword evidence="3" id="KW-1185">Reference proteome</keyword>
<organism evidence="2 3">
    <name type="scientific">Porcisia hertigi</name>
    <dbReference type="NCBI Taxonomy" id="2761500"/>
    <lineage>
        <taxon>Eukaryota</taxon>
        <taxon>Discoba</taxon>
        <taxon>Euglenozoa</taxon>
        <taxon>Kinetoplastea</taxon>
        <taxon>Metakinetoplastina</taxon>
        <taxon>Trypanosomatida</taxon>
        <taxon>Trypanosomatidae</taxon>
        <taxon>Leishmaniinae</taxon>
        <taxon>Porcisia</taxon>
    </lineage>
</organism>
<dbReference type="RefSeq" id="XP_067758856.1">
    <property type="nucleotide sequence ID" value="XM_067903431.1"/>
</dbReference>
<evidence type="ECO:0000313" key="2">
    <source>
        <dbReference type="EMBL" id="KAG5509849.1"/>
    </source>
</evidence>
<dbReference type="GeneID" id="94293508"/>
<gene>
    <name evidence="2" type="ORF">JKF63_07494</name>
</gene>
<sequence>MGRTIIKLGGESGGGEKPKISSKVVDEPVSTESALSIVTGEAACIVDELLLQRYLARKYPDASEGENALGMLAPPAAGRSSALDSKKIIYEEWRA</sequence>
<dbReference type="EMBL" id="JAFJZO010000012">
    <property type="protein sequence ID" value="KAG5509849.1"/>
    <property type="molecule type" value="Genomic_DNA"/>
</dbReference>
<evidence type="ECO:0000256" key="1">
    <source>
        <dbReference type="SAM" id="MobiDB-lite"/>
    </source>
</evidence>
<feature type="region of interest" description="Disordered" evidence="1">
    <location>
        <begin position="1"/>
        <end position="25"/>
    </location>
</feature>
<name>A0A836ID04_9TRYP</name>